<evidence type="ECO:0000313" key="2">
    <source>
        <dbReference type="Proteomes" id="UP000663860"/>
    </source>
</evidence>
<gene>
    <name evidence="1" type="ORF">IZO911_LOCUS19315</name>
</gene>
<sequence>MIFYEFNSKLLDSIDLNIKYYLNEIEINIKWSPLKDFIQWKISYVDDECTLPSKSPLFYLCSSLSSTKNHSLNSTFYSYWFLLDSSFYQRLFSHIITDENHFILLLSLSDGRILALPESSKDSNPIIWYTSLNPYPTIILGLYYDLNTNLLDAVLSSTSTLKIPKLIINHFILCESCGCLVIINYLNLHRILIDNLIKSACIYLNNFIYITKNEIRSISVLNLLKIKNEDIINQTKILRFGHFDKLIVDGQEIILYYQNGIFERLNNLLSNSSVHSRGNSLVNQTKKLTCLTTTITNLQTNACLLQRILNKIEIFYQLNLKNCLQFINNQWKLILNDQQLRIFQPNDFLLILICQYSSNNIKIYQLFPTNNWIFKMNELVLNTLICQPILILRYQNYIHCQLGLKQIILSFQEQQIQQDNISIENYFPKKFKSLKKNNLANQQYHIALTMRNNAGLNFKKLNLNLARQLFFGQHDIVNIDYKQQEIKVDTDAGLIDSLTIQMVLSSSCLRRLIIIFSILTELFYGNKIIEDKNFIKQTDIIKLNDLIQLFYGNKIIEDKNFIKQTDIIKLNDLIQEIQTKLSTNSNELTDELLLDLLQIRIYLSMFRLGSDYTVQVY</sequence>
<dbReference type="AlphaFoldDB" id="A0A814J3M1"/>
<protein>
    <submittedName>
        <fullName evidence="1">Uncharacterized protein</fullName>
    </submittedName>
</protein>
<dbReference type="EMBL" id="CAJNOE010000192">
    <property type="protein sequence ID" value="CAF1032197.1"/>
    <property type="molecule type" value="Genomic_DNA"/>
</dbReference>
<comment type="caution">
    <text evidence="1">The sequence shown here is derived from an EMBL/GenBank/DDBJ whole genome shotgun (WGS) entry which is preliminary data.</text>
</comment>
<name>A0A814J3M1_9BILA</name>
<reference evidence="1" key="1">
    <citation type="submission" date="2021-02" db="EMBL/GenBank/DDBJ databases">
        <authorList>
            <person name="Nowell W R."/>
        </authorList>
    </citation>
    <scope>NUCLEOTIDE SEQUENCE</scope>
</reference>
<organism evidence="1 2">
    <name type="scientific">Adineta steineri</name>
    <dbReference type="NCBI Taxonomy" id="433720"/>
    <lineage>
        <taxon>Eukaryota</taxon>
        <taxon>Metazoa</taxon>
        <taxon>Spiralia</taxon>
        <taxon>Gnathifera</taxon>
        <taxon>Rotifera</taxon>
        <taxon>Eurotatoria</taxon>
        <taxon>Bdelloidea</taxon>
        <taxon>Adinetida</taxon>
        <taxon>Adinetidae</taxon>
        <taxon>Adineta</taxon>
    </lineage>
</organism>
<dbReference type="Proteomes" id="UP000663860">
    <property type="component" value="Unassembled WGS sequence"/>
</dbReference>
<evidence type="ECO:0000313" key="1">
    <source>
        <dbReference type="EMBL" id="CAF1032197.1"/>
    </source>
</evidence>
<proteinExistence type="predicted"/>
<accession>A0A814J3M1</accession>